<dbReference type="Gene3D" id="2.60.120.10">
    <property type="entry name" value="Jelly Rolls"/>
    <property type="match status" value="1"/>
</dbReference>
<organism evidence="3">
    <name type="scientific">Caldimicrobium thiodismutans</name>
    <dbReference type="NCBI Taxonomy" id="1653476"/>
    <lineage>
        <taxon>Bacteria</taxon>
        <taxon>Pseudomonadati</taxon>
        <taxon>Thermodesulfobacteriota</taxon>
        <taxon>Thermodesulfobacteria</taxon>
        <taxon>Thermodesulfobacteriales</taxon>
        <taxon>Thermodesulfobacteriaceae</taxon>
        <taxon>Caldimicrobium</taxon>
    </lineage>
</organism>
<name>A0A832GMS6_9BACT</name>
<protein>
    <submittedName>
        <fullName evidence="3">Cupin domain-containing protein</fullName>
    </submittedName>
</protein>
<keyword evidence="1" id="KW-0479">Metal-binding</keyword>
<dbReference type="InterPro" id="IPR011051">
    <property type="entry name" value="RmlC_Cupin_sf"/>
</dbReference>
<evidence type="ECO:0000259" key="2">
    <source>
        <dbReference type="Pfam" id="PF07883"/>
    </source>
</evidence>
<gene>
    <name evidence="3" type="ORF">ENT73_00380</name>
</gene>
<sequence>MIVNLSQLEMKPHPKFEGVKIGFIATKENYPQLSITILEIAPSVEIPIHEHSEEVDSIFVLSGEGELYSGGEWRKIKAFDVVVIPPGERHGVRNTGAVPMKCYIVHAPALW</sequence>
<evidence type="ECO:0000313" key="3">
    <source>
        <dbReference type="EMBL" id="HGV54529.1"/>
    </source>
</evidence>
<evidence type="ECO:0000256" key="1">
    <source>
        <dbReference type="ARBA" id="ARBA00022723"/>
    </source>
</evidence>
<dbReference type="EMBL" id="DSZU01000009">
    <property type="protein sequence ID" value="HGV54529.1"/>
    <property type="molecule type" value="Genomic_DNA"/>
</dbReference>
<dbReference type="GO" id="GO:0046872">
    <property type="term" value="F:metal ion binding"/>
    <property type="evidence" value="ECO:0007669"/>
    <property type="project" value="UniProtKB-KW"/>
</dbReference>
<dbReference type="PANTHER" id="PTHR35848:SF6">
    <property type="entry name" value="CUPIN TYPE-2 DOMAIN-CONTAINING PROTEIN"/>
    <property type="match status" value="1"/>
</dbReference>
<dbReference type="InterPro" id="IPR051610">
    <property type="entry name" value="GPI/OXD"/>
</dbReference>
<comment type="caution">
    <text evidence="3">The sequence shown here is derived from an EMBL/GenBank/DDBJ whole genome shotgun (WGS) entry which is preliminary data.</text>
</comment>
<reference evidence="3" key="1">
    <citation type="journal article" date="2020" name="mSystems">
        <title>Genome- and Community-Level Interaction Insights into Carbon Utilization and Element Cycling Functions of Hydrothermarchaeota in Hydrothermal Sediment.</title>
        <authorList>
            <person name="Zhou Z."/>
            <person name="Liu Y."/>
            <person name="Xu W."/>
            <person name="Pan J."/>
            <person name="Luo Z.H."/>
            <person name="Li M."/>
        </authorList>
    </citation>
    <scope>NUCLEOTIDE SEQUENCE [LARGE SCALE GENOMIC DNA]</scope>
    <source>
        <strain evidence="3">SpSt-605</strain>
    </source>
</reference>
<feature type="domain" description="Cupin type-2" evidence="2">
    <location>
        <begin position="38"/>
        <end position="105"/>
    </location>
</feature>
<dbReference type="PANTHER" id="PTHR35848">
    <property type="entry name" value="OXALATE-BINDING PROTEIN"/>
    <property type="match status" value="1"/>
</dbReference>
<accession>A0A832GMS6</accession>
<dbReference type="InterPro" id="IPR013096">
    <property type="entry name" value="Cupin_2"/>
</dbReference>
<dbReference type="InterPro" id="IPR014710">
    <property type="entry name" value="RmlC-like_jellyroll"/>
</dbReference>
<dbReference type="Pfam" id="PF07883">
    <property type="entry name" value="Cupin_2"/>
    <property type="match status" value="1"/>
</dbReference>
<dbReference type="SUPFAM" id="SSF51182">
    <property type="entry name" value="RmlC-like cupins"/>
    <property type="match status" value="1"/>
</dbReference>
<proteinExistence type="predicted"/>
<dbReference type="AlphaFoldDB" id="A0A832GMS6"/>